<dbReference type="EMBL" id="CAKLPY010000002">
    <property type="protein sequence ID" value="CAH0996191.1"/>
    <property type="molecule type" value="Genomic_DNA"/>
</dbReference>
<comment type="caution">
    <text evidence="1">The sequence shown here is derived from an EMBL/GenBank/DDBJ whole genome shotgun (WGS) entry which is preliminary data.</text>
</comment>
<name>A0ABN8EYA3_9BACT</name>
<gene>
    <name evidence="1" type="ORF">EMA8858_02321</name>
</gene>
<accession>A0ABN8EYA3</accession>
<evidence type="ECO:0000313" key="1">
    <source>
        <dbReference type="EMBL" id="CAH0996191.1"/>
    </source>
</evidence>
<organism evidence="1 2">
    <name type="scientific">Emticicia aquatica</name>
    <dbReference type="NCBI Taxonomy" id="1681835"/>
    <lineage>
        <taxon>Bacteria</taxon>
        <taxon>Pseudomonadati</taxon>
        <taxon>Bacteroidota</taxon>
        <taxon>Cytophagia</taxon>
        <taxon>Cytophagales</taxon>
        <taxon>Leadbetterellaceae</taxon>
        <taxon>Emticicia</taxon>
    </lineage>
</organism>
<evidence type="ECO:0000313" key="2">
    <source>
        <dbReference type="Proteomes" id="UP000837932"/>
    </source>
</evidence>
<dbReference type="Proteomes" id="UP000837932">
    <property type="component" value="Unassembled WGS sequence"/>
</dbReference>
<dbReference type="InterPro" id="IPR036388">
    <property type="entry name" value="WH-like_DNA-bd_sf"/>
</dbReference>
<dbReference type="Gene3D" id="1.10.10.10">
    <property type="entry name" value="Winged helix-like DNA-binding domain superfamily/Winged helix DNA-binding domain"/>
    <property type="match status" value="1"/>
</dbReference>
<sequence length="74" mass="8642">MLFVLDFLVSHSQKRENKTDIMMSILEIITQNPRIKIPEIATVLEGTVERTINKLKRIGPDKGVYWQMITKQKD</sequence>
<reference evidence="1" key="1">
    <citation type="submission" date="2021-12" db="EMBL/GenBank/DDBJ databases">
        <authorList>
            <person name="Rodrigo-Torres L."/>
            <person name="Arahal R. D."/>
            <person name="Lucena T."/>
        </authorList>
    </citation>
    <scope>NUCLEOTIDE SEQUENCE</scope>
    <source>
        <strain evidence="1">CECT 8858</strain>
    </source>
</reference>
<evidence type="ECO:0008006" key="3">
    <source>
        <dbReference type="Google" id="ProtNLM"/>
    </source>
</evidence>
<proteinExistence type="predicted"/>
<protein>
    <recommendedName>
        <fullName evidence="3">Winged helix-turn-helix domain-containing protein</fullName>
    </recommendedName>
</protein>
<keyword evidence="2" id="KW-1185">Reference proteome</keyword>